<keyword evidence="1" id="KW-0479">Metal-binding</keyword>
<accession>A0A2R5GQD1</accession>
<dbReference type="PANTHER" id="PTHR20922:SF13">
    <property type="entry name" value="DNL-TYPE ZINC FINGER PROTEIN"/>
    <property type="match status" value="1"/>
</dbReference>
<name>A0A2R5GQD1_9STRA</name>
<dbReference type="GO" id="GO:0050821">
    <property type="term" value="P:protein stabilization"/>
    <property type="evidence" value="ECO:0007669"/>
    <property type="project" value="TreeGrafter"/>
</dbReference>
<evidence type="ECO:0000256" key="1">
    <source>
        <dbReference type="ARBA" id="ARBA00022723"/>
    </source>
</evidence>
<evidence type="ECO:0000256" key="5">
    <source>
        <dbReference type="SAM" id="MobiDB-lite"/>
    </source>
</evidence>
<dbReference type="InterPro" id="IPR007853">
    <property type="entry name" value="Znf_DNL-typ"/>
</dbReference>
<proteinExistence type="predicted"/>
<dbReference type="PANTHER" id="PTHR20922">
    <property type="entry name" value="DNL-TYPE ZINC FINGER PROTEIN"/>
    <property type="match status" value="1"/>
</dbReference>
<evidence type="ECO:0000256" key="4">
    <source>
        <dbReference type="PROSITE-ProRule" id="PRU00834"/>
    </source>
</evidence>
<dbReference type="AlphaFoldDB" id="A0A2R5GQD1"/>
<dbReference type="InterPro" id="IPR024158">
    <property type="entry name" value="Mt_import_TIM15"/>
</dbReference>
<dbReference type="GO" id="GO:0030150">
    <property type="term" value="P:protein import into mitochondrial matrix"/>
    <property type="evidence" value="ECO:0007669"/>
    <property type="project" value="TreeGrafter"/>
</dbReference>
<dbReference type="GO" id="GO:0008270">
    <property type="term" value="F:zinc ion binding"/>
    <property type="evidence" value="ECO:0007669"/>
    <property type="project" value="UniProtKB-KW"/>
</dbReference>
<evidence type="ECO:0000313" key="7">
    <source>
        <dbReference type="EMBL" id="GBG32519.1"/>
    </source>
</evidence>
<dbReference type="PROSITE" id="PS51501">
    <property type="entry name" value="ZF_DNL"/>
    <property type="match status" value="1"/>
</dbReference>
<protein>
    <submittedName>
        <fullName evidence="7">DNL-type zinc finger protein</fullName>
    </submittedName>
</protein>
<dbReference type="GO" id="GO:0006457">
    <property type="term" value="P:protein folding"/>
    <property type="evidence" value="ECO:0007669"/>
    <property type="project" value="TreeGrafter"/>
</dbReference>
<keyword evidence="3" id="KW-0862">Zinc</keyword>
<keyword evidence="2 4" id="KW-0863">Zinc-finger</keyword>
<feature type="region of interest" description="Disordered" evidence="5">
    <location>
        <begin position="19"/>
        <end position="59"/>
    </location>
</feature>
<dbReference type="GO" id="GO:0051087">
    <property type="term" value="F:protein-folding chaperone binding"/>
    <property type="evidence" value="ECO:0007669"/>
    <property type="project" value="TreeGrafter"/>
</dbReference>
<evidence type="ECO:0000256" key="2">
    <source>
        <dbReference type="ARBA" id="ARBA00022771"/>
    </source>
</evidence>
<dbReference type="Proteomes" id="UP000241890">
    <property type="component" value="Unassembled WGS sequence"/>
</dbReference>
<dbReference type="Pfam" id="PF05180">
    <property type="entry name" value="zf-DNL"/>
    <property type="match status" value="1"/>
</dbReference>
<evidence type="ECO:0000256" key="3">
    <source>
        <dbReference type="ARBA" id="ARBA00022833"/>
    </source>
</evidence>
<dbReference type="EMBL" id="BEYU01000123">
    <property type="protein sequence ID" value="GBG32519.1"/>
    <property type="molecule type" value="Genomic_DNA"/>
</dbReference>
<dbReference type="GO" id="GO:0005739">
    <property type="term" value="C:mitochondrion"/>
    <property type="evidence" value="ECO:0007669"/>
    <property type="project" value="TreeGrafter"/>
</dbReference>
<evidence type="ECO:0000313" key="8">
    <source>
        <dbReference type="Proteomes" id="UP000241890"/>
    </source>
</evidence>
<evidence type="ECO:0000259" key="6">
    <source>
        <dbReference type="PROSITE" id="PS51501"/>
    </source>
</evidence>
<dbReference type="InParanoid" id="A0A2R5GQD1"/>
<keyword evidence="8" id="KW-1185">Reference proteome</keyword>
<dbReference type="OrthoDB" id="512667at2759"/>
<sequence>MMMMMGMARGARAGSLKLAARRPRPWSATLSSKSSGDVGDDGKSGQTAESTGQDDATDARLRSILQNIKSQMEKRSMRSGEERIALAFTCAYQGDCEQPDEDSRRVVKTISKHSYQNGVVLVKCPCEHLHLIADNLGWFGEERNIEEILKARGDEVRHLSAADLVDIEDHPSSSGGRLA</sequence>
<organism evidence="7 8">
    <name type="scientific">Hondaea fermentalgiana</name>
    <dbReference type="NCBI Taxonomy" id="2315210"/>
    <lineage>
        <taxon>Eukaryota</taxon>
        <taxon>Sar</taxon>
        <taxon>Stramenopiles</taxon>
        <taxon>Bigyra</taxon>
        <taxon>Labyrinthulomycetes</taxon>
        <taxon>Thraustochytrida</taxon>
        <taxon>Thraustochytriidae</taxon>
        <taxon>Hondaea</taxon>
    </lineage>
</organism>
<gene>
    <name evidence="7" type="ORF">FCC1311_087432</name>
</gene>
<comment type="caution">
    <text evidence="7">The sequence shown here is derived from an EMBL/GenBank/DDBJ whole genome shotgun (WGS) entry which is preliminary data.</text>
</comment>
<reference evidence="7 8" key="1">
    <citation type="submission" date="2017-12" db="EMBL/GenBank/DDBJ databases">
        <title>Sequencing, de novo assembly and annotation of complete genome of a new Thraustochytrid species, strain FCC1311.</title>
        <authorList>
            <person name="Sedici K."/>
            <person name="Godart F."/>
            <person name="Aiese Cigliano R."/>
            <person name="Sanseverino W."/>
            <person name="Barakat M."/>
            <person name="Ortet P."/>
            <person name="Marechal E."/>
            <person name="Cagnac O."/>
            <person name="Amato A."/>
        </authorList>
    </citation>
    <scope>NUCLEOTIDE SEQUENCE [LARGE SCALE GENOMIC DNA]</scope>
</reference>
<feature type="domain" description="DNL-type" evidence="6">
    <location>
        <begin position="79"/>
        <end position="179"/>
    </location>
</feature>